<accession>A0A6M4IS03</accession>
<dbReference type="InterPro" id="IPR036812">
    <property type="entry name" value="NAD(P)_OxRdtase_dom_sf"/>
</dbReference>
<evidence type="ECO:0000313" key="5">
    <source>
        <dbReference type="EMBL" id="QJR36808.1"/>
    </source>
</evidence>
<gene>
    <name evidence="5" type="ORF">HKW67_15420</name>
</gene>
<dbReference type="FunFam" id="3.20.20.100:FF:000008">
    <property type="entry name" value="Aldo/keto reductase family oxidoreductase"/>
    <property type="match status" value="1"/>
</dbReference>
<dbReference type="SUPFAM" id="SSF51430">
    <property type="entry name" value="NAD(P)-linked oxidoreductase"/>
    <property type="match status" value="1"/>
</dbReference>
<dbReference type="AlphaFoldDB" id="A0A6M4IS03"/>
<dbReference type="GO" id="GO:0016491">
    <property type="term" value="F:oxidoreductase activity"/>
    <property type="evidence" value="ECO:0007669"/>
    <property type="project" value="UniProtKB-KW"/>
</dbReference>
<dbReference type="RefSeq" id="WP_171226240.1">
    <property type="nucleotide sequence ID" value="NZ_CP053085.1"/>
</dbReference>
<comment type="similarity">
    <text evidence="3">Belongs to the aldo/keto reductase family. Aldo/keto reductase 2 subfamily.</text>
</comment>
<dbReference type="InterPro" id="IPR023210">
    <property type="entry name" value="NADP_OxRdtase_dom"/>
</dbReference>
<sequence length="301" mass="33274">MTESMHASASPGQYALSPIVAGVWRLADWTWSAAERLTWIEGCLDLGVTSFDHADIYGGYRVEELFGEALALSPSVRERMQLVSKCGIRLRHPARPAHRIKHYDSSALHIIASAEESLRLLGTDYLDVLLLHRPDPLMDADEVARAFDELRASGKVRYFGVSNFTPAQFDLLQSRTPLVTNQIELHPLHRAPLTDGTLDHCQRRRIRPMIWSPLAGGKLFTSEDVAARRVRGMLQQIAATHGVSAATIAFAWLLRHPSRPIPVAGSGRLEAMREAVAALSVRLDAQEWTEINTAGTGMDVA</sequence>
<dbReference type="CDD" id="cd19092">
    <property type="entry name" value="AKR_BsYcsN_EcYdhF-like"/>
    <property type="match status" value="1"/>
</dbReference>
<dbReference type="EMBL" id="CP053085">
    <property type="protein sequence ID" value="QJR36808.1"/>
    <property type="molecule type" value="Genomic_DNA"/>
</dbReference>
<dbReference type="InterPro" id="IPR050523">
    <property type="entry name" value="AKR_Detox_Biosynth"/>
</dbReference>
<evidence type="ECO:0000259" key="4">
    <source>
        <dbReference type="Pfam" id="PF00248"/>
    </source>
</evidence>
<dbReference type="PANTHER" id="PTHR43364">
    <property type="entry name" value="NADH-SPECIFIC METHYLGLYOXAL REDUCTASE-RELATED"/>
    <property type="match status" value="1"/>
</dbReference>
<evidence type="ECO:0000256" key="3">
    <source>
        <dbReference type="ARBA" id="ARBA00038157"/>
    </source>
</evidence>
<proteinExistence type="inferred from homology"/>
<name>A0A6M4IS03_9BACT</name>
<evidence type="ECO:0000256" key="1">
    <source>
        <dbReference type="ARBA" id="ARBA00022857"/>
    </source>
</evidence>
<dbReference type="GO" id="GO:0005829">
    <property type="term" value="C:cytosol"/>
    <property type="evidence" value="ECO:0007669"/>
    <property type="project" value="TreeGrafter"/>
</dbReference>
<keyword evidence="2" id="KW-0560">Oxidoreductase</keyword>
<reference evidence="5 6" key="1">
    <citation type="submission" date="2020-05" db="EMBL/GenBank/DDBJ databases">
        <title>Complete genome sequence of Gemmatimonas greenlandica TET16.</title>
        <authorList>
            <person name="Zeng Y."/>
        </authorList>
    </citation>
    <scope>NUCLEOTIDE SEQUENCE [LARGE SCALE GENOMIC DNA]</scope>
    <source>
        <strain evidence="5 6">TET16</strain>
    </source>
</reference>
<dbReference type="PRINTS" id="PR00069">
    <property type="entry name" value="ALDKETRDTASE"/>
</dbReference>
<dbReference type="PANTHER" id="PTHR43364:SF1">
    <property type="entry name" value="OXIDOREDUCTASE YDHF"/>
    <property type="match status" value="1"/>
</dbReference>
<protein>
    <submittedName>
        <fullName evidence="5">Aldo/keto reductase</fullName>
    </submittedName>
</protein>
<keyword evidence="6" id="KW-1185">Reference proteome</keyword>
<dbReference type="Gene3D" id="3.20.20.100">
    <property type="entry name" value="NADP-dependent oxidoreductase domain"/>
    <property type="match status" value="1"/>
</dbReference>
<dbReference type="InterPro" id="IPR020471">
    <property type="entry name" value="AKR"/>
</dbReference>
<dbReference type="Proteomes" id="UP000500938">
    <property type="component" value="Chromosome"/>
</dbReference>
<dbReference type="KEGG" id="ggr:HKW67_15420"/>
<evidence type="ECO:0000313" key="6">
    <source>
        <dbReference type="Proteomes" id="UP000500938"/>
    </source>
</evidence>
<feature type="domain" description="NADP-dependent oxidoreductase" evidence="4">
    <location>
        <begin position="18"/>
        <end position="292"/>
    </location>
</feature>
<keyword evidence="1" id="KW-0521">NADP</keyword>
<organism evidence="5 6">
    <name type="scientific">Gemmatimonas groenlandica</name>
    <dbReference type="NCBI Taxonomy" id="2732249"/>
    <lineage>
        <taxon>Bacteria</taxon>
        <taxon>Pseudomonadati</taxon>
        <taxon>Gemmatimonadota</taxon>
        <taxon>Gemmatimonadia</taxon>
        <taxon>Gemmatimonadales</taxon>
        <taxon>Gemmatimonadaceae</taxon>
        <taxon>Gemmatimonas</taxon>
    </lineage>
</organism>
<evidence type="ECO:0000256" key="2">
    <source>
        <dbReference type="ARBA" id="ARBA00023002"/>
    </source>
</evidence>
<dbReference type="Pfam" id="PF00248">
    <property type="entry name" value="Aldo_ket_red"/>
    <property type="match status" value="1"/>
</dbReference>